<evidence type="ECO:0000313" key="5">
    <source>
        <dbReference type="Proteomes" id="UP000005408"/>
    </source>
</evidence>
<sequence>MVDHYMSESVYVGMCHKIGTPQQVASRRERFDNSELIANQLMKNQLKIRVMVSGSQKEGLRLPGSDIDIMFWPSDFRVFWNFSQFEFRKIGTQIPVISNCSESPPGFTLLRLPIEILPFIKIPSEIYIDDAIQYVMEACVWHNGKLLLSSSKYREIRKKISFPGSSTHGPCNTGTLGSGLEYDEVYCFISEFWPPSAFSWIDRCQVWPQRHVANDIVRSGCHFVAIGHKLGKQVDNEWRISFTQAEYKLVYSMNHTQFLTYGMLKLFLKEIINNGVRDEDKLLCSYHMKTAVFWAIQQNTLPYWCPENLLVGFWVCFKLLLKWVYEGVCPNFFIPQNNMFLNNIFGEAQKRLFMRLYGLYEKGVALLLCSSSMRTSIINVLCNPRRMVRIDEQNLIPEVELDIELFHDMVEIDVIHPSSLRQCLKVLRIAEPLINYTHAQSQLVLLQKVSSTIFQSAAFYLNNMYIDKGLNKFTYIADKLACHLLKCAVMCGFSSGMLYVAMHFYRTCRYRKAVSVLEMAKAKLAQPWLIYKRNVDQERYNYALGGQALPIKMRKALAWDIKLNHKICYIEELVPEQQPGREDHTPLLYIPPCVLLHMLEFLCYRHVDTMRAQTALNELQVLVHHDQGHFVPEQLRDISWEILGICQQIRGDLRAAMFSYEQSLIQKPFNRIQSATRKRIQDIYTYLYGFLLTVYEAFSGFNNYEAPPVDY</sequence>
<evidence type="ECO:0000313" key="4">
    <source>
        <dbReference type="EnsemblMetazoa" id="G10115.1:cds"/>
    </source>
</evidence>
<keyword evidence="5" id="KW-1185">Reference proteome</keyword>
<evidence type="ECO:0000259" key="2">
    <source>
        <dbReference type="Pfam" id="PF03281"/>
    </source>
</evidence>
<organism evidence="4 5">
    <name type="scientific">Magallana gigas</name>
    <name type="common">Pacific oyster</name>
    <name type="synonym">Crassostrea gigas</name>
    <dbReference type="NCBI Taxonomy" id="29159"/>
    <lineage>
        <taxon>Eukaryota</taxon>
        <taxon>Metazoa</taxon>
        <taxon>Spiralia</taxon>
        <taxon>Lophotrochozoa</taxon>
        <taxon>Mollusca</taxon>
        <taxon>Bivalvia</taxon>
        <taxon>Autobranchia</taxon>
        <taxon>Pteriomorphia</taxon>
        <taxon>Ostreida</taxon>
        <taxon>Ostreoidea</taxon>
        <taxon>Ostreidae</taxon>
        <taxon>Magallana</taxon>
    </lineage>
</organism>
<protein>
    <recommendedName>
        <fullName evidence="6">Protein mab-21</fullName>
    </recommendedName>
</protein>
<dbReference type="InterPro" id="IPR024810">
    <property type="entry name" value="MAB21L/cGLR"/>
</dbReference>
<dbReference type="EnsemblMetazoa" id="G10115.9">
    <property type="protein sequence ID" value="G10115.9:cds"/>
    <property type="gene ID" value="G10115"/>
</dbReference>
<dbReference type="Gene3D" id="1.10.1410.40">
    <property type="match status" value="1"/>
</dbReference>
<feature type="domain" description="Mab-21-like HhH/H2TH-like" evidence="3">
    <location>
        <begin position="267"/>
        <end position="342"/>
    </location>
</feature>
<reference evidence="4" key="1">
    <citation type="submission" date="2022-08" db="UniProtKB">
        <authorList>
            <consortium name="EnsemblMetazoa"/>
        </authorList>
    </citation>
    <scope>IDENTIFICATION</scope>
    <source>
        <strain evidence="4">05x7-T-G4-1.051#20</strain>
    </source>
</reference>
<dbReference type="InterPro" id="IPR046903">
    <property type="entry name" value="Mab-21-like_nuc_Trfase"/>
</dbReference>
<dbReference type="Pfam" id="PF20266">
    <property type="entry name" value="Mab-21_C"/>
    <property type="match status" value="1"/>
</dbReference>
<evidence type="ECO:0000256" key="1">
    <source>
        <dbReference type="ARBA" id="ARBA00008307"/>
    </source>
</evidence>
<dbReference type="Proteomes" id="UP000005408">
    <property type="component" value="Unassembled WGS sequence"/>
</dbReference>
<dbReference type="PANTHER" id="PTHR10656:SF69">
    <property type="entry name" value="MAB-21-LIKE HHH_H2TH-LIKE DOMAIN-CONTAINING PROTEIN"/>
    <property type="match status" value="1"/>
</dbReference>
<dbReference type="EnsemblMetazoa" id="G10115.1">
    <property type="protein sequence ID" value="G10115.1:cds"/>
    <property type="gene ID" value="G10115"/>
</dbReference>
<dbReference type="EnsemblMetazoa" id="G10115.14">
    <property type="protein sequence ID" value="G10115.14:cds"/>
    <property type="gene ID" value="G10115"/>
</dbReference>
<evidence type="ECO:0000259" key="3">
    <source>
        <dbReference type="Pfam" id="PF20266"/>
    </source>
</evidence>
<name>A0A8W8HL85_MAGGI</name>
<comment type="similarity">
    <text evidence="1">Belongs to the mab-21 family.</text>
</comment>
<evidence type="ECO:0008006" key="6">
    <source>
        <dbReference type="Google" id="ProtNLM"/>
    </source>
</evidence>
<dbReference type="Pfam" id="PF03281">
    <property type="entry name" value="Mab-21"/>
    <property type="match status" value="1"/>
</dbReference>
<feature type="domain" description="Mab-21-like nucleotidyltransferase" evidence="2">
    <location>
        <begin position="185"/>
        <end position="250"/>
    </location>
</feature>
<dbReference type="InterPro" id="IPR046906">
    <property type="entry name" value="Mab-21_HhH/H2TH-like"/>
</dbReference>
<dbReference type="PANTHER" id="PTHR10656">
    <property type="entry name" value="CELL FATE DETERMINING PROTEIN MAB21-RELATED"/>
    <property type="match status" value="1"/>
</dbReference>
<dbReference type="AlphaFoldDB" id="A0A8W8HL85"/>
<proteinExistence type="inferred from homology"/>
<dbReference type="SMART" id="SM01265">
    <property type="entry name" value="Mab-21"/>
    <property type="match status" value="1"/>
</dbReference>
<accession>A0A8W8HL85</accession>